<dbReference type="SFLD" id="SFLDS00005">
    <property type="entry name" value="Isoprenoid_Synthase_Type_I"/>
    <property type="match status" value="1"/>
</dbReference>
<evidence type="ECO:0000313" key="6">
    <source>
        <dbReference type="EMBL" id="KAK9014946.1"/>
    </source>
</evidence>
<dbReference type="Pfam" id="PF01397">
    <property type="entry name" value="Terpene_synth"/>
    <property type="match status" value="1"/>
</dbReference>
<dbReference type="Pfam" id="PF03936">
    <property type="entry name" value="Terpene_synth_C"/>
    <property type="match status" value="3"/>
</dbReference>
<sequence>MALRLLSSVPLTGFITNHTKATNFDNSTVLRAPRFVTAMANVSDQNVIGRRSANYHPSIWKYDYIQSLKSNYQEESFNKQATRLVGEVRMTLEKATEPLEKLELIDTLQRLGLSYHFQNEIKKILEGIRTDEGEFSWKKDNLYATALEFRLLRQHGYKVTQEAFTSFLVEKGNFNASLCEDCKGLLSLYEASYLSVEEEGILDTAKEFAAQQLQQLVQQNKVDEHLRMLVEHALELPLHWRVSRLEARWFIDLYEKREERNSMLLELAKLDFNIVQAVHQADLRYASKWWRHISLGEKLSFAKDRLMENFFWTVGFMFDPQFGNLRRSLTKVNALITTIDDVYDVYGTLDELELFTQAVDRWDINAIELLPEYLKICFFALFNSINEIAFDNLKEHGFHTILLLKNAWADLCKAYLLEAKWFHTGYIPTFKEYIDNAWVSISASVILSHACSLTLNTTTKDYLDLWREHSNIVYCTSLILRLIDDLGTSVDEMKRGDVPKSIQCYMYESDSSEAEAQVFSSYQDEKGNFNASLCEDCKGLLSLYEASYLSVEEEGILDTAKEFAAQQLGQHLQQNKLDEHLRLLVKHALELPLHWRVSRLEARWFIDLYEKREERNPVILELAKLDFNIVQAVHQDDLRYSSNWWRDTALGEKLSFARDRLMENFFWSVEYMSDPQFGNIRTSTTKVNALITSIDDVYDVYGTLDELELFTQAVDRWDINAMELLPEYLKICFLALFNSINEMVFDNLKEYGFHTIPLLKNAYEMKRGDVPKSIECYMHETGSSEAEAREYITKLIIITWKKMNEEYLTMAHSTSSPKFIQIAMNVARMGQCMYQYGDGHGVADQETKDRVLLLLVSSIP</sequence>
<dbReference type="SFLD" id="SFLDG01014">
    <property type="entry name" value="Terpene_Cyclase_Like_1_N-term"/>
    <property type="match status" value="1"/>
</dbReference>
<keyword evidence="2" id="KW-0479">Metal-binding</keyword>
<dbReference type="InterPro" id="IPR008949">
    <property type="entry name" value="Isoprenoid_synthase_dom_sf"/>
</dbReference>
<dbReference type="PANTHER" id="PTHR31225:SF9">
    <property type="entry name" value="TERPENE SYNTHASE 10"/>
    <property type="match status" value="1"/>
</dbReference>
<dbReference type="InterPro" id="IPR005630">
    <property type="entry name" value="Terpene_synthase_metal-bd"/>
</dbReference>
<dbReference type="EMBL" id="JBBPBN010000021">
    <property type="protein sequence ID" value="KAK9014946.1"/>
    <property type="molecule type" value="Genomic_DNA"/>
</dbReference>
<accession>A0ABR2RQ56</accession>
<reference evidence="6 7" key="1">
    <citation type="journal article" date="2024" name="G3 (Bethesda)">
        <title>Genome assembly of Hibiscus sabdariffa L. provides insights into metabolisms of medicinal natural products.</title>
        <authorList>
            <person name="Kim T."/>
        </authorList>
    </citation>
    <scope>NUCLEOTIDE SEQUENCE [LARGE SCALE GENOMIC DNA]</scope>
    <source>
        <strain evidence="6">TK-2024</strain>
        <tissue evidence="6">Old leaves</tissue>
    </source>
</reference>
<protein>
    <recommendedName>
        <fullName evidence="8">(+)-delta-cadinene synthase</fullName>
    </recommendedName>
</protein>
<dbReference type="InterPro" id="IPR044814">
    <property type="entry name" value="Terpene_cyclase_plant_C1"/>
</dbReference>
<dbReference type="SUPFAM" id="SSF48239">
    <property type="entry name" value="Terpenoid cyclases/Protein prenyltransferases"/>
    <property type="match status" value="2"/>
</dbReference>
<evidence type="ECO:0000256" key="2">
    <source>
        <dbReference type="ARBA" id="ARBA00022723"/>
    </source>
</evidence>
<dbReference type="Proteomes" id="UP001396334">
    <property type="component" value="Unassembled WGS sequence"/>
</dbReference>
<dbReference type="CDD" id="cd00684">
    <property type="entry name" value="Terpene_cyclase_plant_C1"/>
    <property type="match status" value="1"/>
</dbReference>
<name>A0ABR2RQ56_9ROSI</name>
<feature type="domain" description="Terpene synthase metal-binding" evidence="5">
    <location>
        <begin position="647"/>
        <end position="762"/>
    </location>
</feature>
<dbReference type="InterPro" id="IPR036965">
    <property type="entry name" value="Terpene_synth_N_sf"/>
</dbReference>
<dbReference type="PANTHER" id="PTHR31225">
    <property type="entry name" value="OS04G0344100 PROTEIN-RELATED"/>
    <property type="match status" value="1"/>
</dbReference>
<comment type="caution">
    <text evidence="6">The sequence shown here is derived from an EMBL/GenBank/DDBJ whole genome shotgun (WGS) entry which is preliminary data.</text>
</comment>
<evidence type="ECO:0000259" key="4">
    <source>
        <dbReference type="Pfam" id="PF01397"/>
    </source>
</evidence>
<evidence type="ECO:0008006" key="8">
    <source>
        <dbReference type="Google" id="ProtNLM"/>
    </source>
</evidence>
<feature type="domain" description="Terpene synthase metal-binding" evidence="5">
    <location>
        <begin position="764"/>
        <end position="802"/>
    </location>
</feature>
<comment type="cofactor">
    <cofactor evidence="1">
        <name>Mg(2+)</name>
        <dbReference type="ChEBI" id="CHEBI:18420"/>
    </cofactor>
</comment>
<dbReference type="SUPFAM" id="SSF48576">
    <property type="entry name" value="Terpenoid synthases"/>
    <property type="match status" value="2"/>
</dbReference>
<evidence type="ECO:0000256" key="3">
    <source>
        <dbReference type="ARBA" id="ARBA00022842"/>
    </source>
</evidence>
<proteinExistence type="predicted"/>
<dbReference type="InterPro" id="IPR034741">
    <property type="entry name" value="Terpene_cyclase-like_1_C"/>
</dbReference>
<evidence type="ECO:0000313" key="7">
    <source>
        <dbReference type="Proteomes" id="UP001396334"/>
    </source>
</evidence>
<gene>
    <name evidence="6" type="ORF">V6N11_006081</name>
</gene>
<dbReference type="InterPro" id="IPR001906">
    <property type="entry name" value="Terpene_synth_N"/>
</dbReference>
<evidence type="ECO:0000259" key="5">
    <source>
        <dbReference type="Pfam" id="PF03936"/>
    </source>
</evidence>
<dbReference type="InterPro" id="IPR050148">
    <property type="entry name" value="Terpene_synthase-like"/>
</dbReference>
<keyword evidence="7" id="KW-1185">Reference proteome</keyword>
<dbReference type="SFLD" id="SFLDG01019">
    <property type="entry name" value="Terpene_Cyclase_Like_1_C_Termi"/>
    <property type="match status" value="1"/>
</dbReference>
<dbReference type="InterPro" id="IPR008930">
    <property type="entry name" value="Terpenoid_cyclase/PrenylTrfase"/>
</dbReference>
<feature type="domain" description="Terpene synthase N-terminal" evidence="4">
    <location>
        <begin position="59"/>
        <end position="234"/>
    </location>
</feature>
<feature type="domain" description="Terpene synthase metal-binding" evidence="5">
    <location>
        <begin position="293"/>
        <end position="517"/>
    </location>
</feature>
<keyword evidence="3" id="KW-0460">Magnesium</keyword>
<dbReference type="Gene3D" id="1.10.600.10">
    <property type="entry name" value="Farnesyl Diphosphate Synthase"/>
    <property type="match status" value="3"/>
</dbReference>
<evidence type="ECO:0000256" key="1">
    <source>
        <dbReference type="ARBA" id="ARBA00001946"/>
    </source>
</evidence>
<organism evidence="6 7">
    <name type="scientific">Hibiscus sabdariffa</name>
    <name type="common">roselle</name>
    <dbReference type="NCBI Taxonomy" id="183260"/>
    <lineage>
        <taxon>Eukaryota</taxon>
        <taxon>Viridiplantae</taxon>
        <taxon>Streptophyta</taxon>
        <taxon>Embryophyta</taxon>
        <taxon>Tracheophyta</taxon>
        <taxon>Spermatophyta</taxon>
        <taxon>Magnoliopsida</taxon>
        <taxon>eudicotyledons</taxon>
        <taxon>Gunneridae</taxon>
        <taxon>Pentapetalae</taxon>
        <taxon>rosids</taxon>
        <taxon>malvids</taxon>
        <taxon>Malvales</taxon>
        <taxon>Malvaceae</taxon>
        <taxon>Malvoideae</taxon>
        <taxon>Hibiscus</taxon>
    </lineage>
</organism>
<dbReference type="Gene3D" id="1.50.10.130">
    <property type="entry name" value="Terpene synthase, N-terminal domain"/>
    <property type="match status" value="1"/>
</dbReference>